<dbReference type="SUPFAM" id="SSF100950">
    <property type="entry name" value="NagB/RpiA/CoA transferase-like"/>
    <property type="match status" value="1"/>
</dbReference>
<feature type="binding site" evidence="3">
    <location>
        <position position="123"/>
    </location>
    <ligand>
        <name>substrate</name>
    </ligand>
</feature>
<comment type="pathway">
    <text evidence="3">Carbohydrate degradation; pentose phosphate pathway; D-ribose 5-phosphate from D-ribulose 5-phosphate (non-oxidative stage): step 1/1.</text>
</comment>
<dbReference type="PANTHER" id="PTHR11934:SF0">
    <property type="entry name" value="RIBOSE-5-PHOSPHATE ISOMERASE"/>
    <property type="match status" value="1"/>
</dbReference>
<feature type="active site" description="Proton acceptor" evidence="3">
    <location>
        <position position="105"/>
    </location>
</feature>
<reference evidence="4 5" key="1">
    <citation type="submission" date="2012-05" db="EMBL/GenBank/DDBJ databases">
        <title>The Genome Sequence of Sutterella wadsworthensis 2_1_59BFAA.</title>
        <authorList>
            <consortium name="The Broad Institute Genome Sequencing Platform"/>
            <person name="Earl A."/>
            <person name="Ward D."/>
            <person name="Feldgarden M."/>
            <person name="Gevers D."/>
            <person name="Daigneault M."/>
            <person name="Strauss J."/>
            <person name="Allen-Vercoe E."/>
            <person name="Walker B."/>
            <person name="Young S.K."/>
            <person name="Zeng Q."/>
            <person name="Gargeya S."/>
            <person name="Fitzgerald M."/>
            <person name="Haas B."/>
            <person name="Abouelleil A."/>
            <person name="Alvarado L."/>
            <person name="Arachchi H.M."/>
            <person name="Berlin A.M."/>
            <person name="Chapman S.B."/>
            <person name="Goldberg J."/>
            <person name="Griggs A."/>
            <person name="Gujja S."/>
            <person name="Hansen M."/>
            <person name="Howarth C."/>
            <person name="Imamovic A."/>
            <person name="Larimer J."/>
            <person name="McCowen C."/>
            <person name="Montmayeur A."/>
            <person name="Murphy C."/>
            <person name="Neiman D."/>
            <person name="Pearson M."/>
            <person name="Priest M."/>
            <person name="Roberts A."/>
            <person name="Saif S."/>
            <person name="Shea T."/>
            <person name="Sisk P."/>
            <person name="Sykes S."/>
            <person name="Wortman J."/>
            <person name="Nusbaum C."/>
            <person name="Birren B."/>
        </authorList>
    </citation>
    <scope>NUCLEOTIDE SEQUENCE [LARGE SCALE GENOMIC DNA]</scope>
    <source>
        <strain evidence="4 5">2_1_59BFAA</strain>
    </source>
</reference>
<dbReference type="GO" id="GO:0005829">
    <property type="term" value="C:cytosol"/>
    <property type="evidence" value="ECO:0007669"/>
    <property type="project" value="TreeGrafter"/>
</dbReference>
<dbReference type="NCBIfam" id="TIGR00021">
    <property type="entry name" value="rpiA"/>
    <property type="match status" value="1"/>
</dbReference>
<dbReference type="HAMAP" id="MF_00170">
    <property type="entry name" value="Rib_5P_isom_A"/>
    <property type="match status" value="1"/>
</dbReference>
<evidence type="ECO:0000256" key="3">
    <source>
        <dbReference type="HAMAP-Rule" id="MF_00170"/>
    </source>
</evidence>
<dbReference type="UniPathway" id="UPA00115">
    <property type="reaction ID" value="UER00412"/>
</dbReference>
<dbReference type="InterPro" id="IPR020672">
    <property type="entry name" value="Ribose5P_isomerase_typA_subgr"/>
</dbReference>
<dbReference type="SUPFAM" id="SSF75445">
    <property type="entry name" value="D-ribose-5-phosphate isomerase (RpiA), lid domain"/>
    <property type="match status" value="1"/>
</dbReference>
<dbReference type="RefSeq" id="WP_005436244.1">
    <property type="nucleotide sequence ID" value="NZ_JH815518.1"/>
</dbReference>
<dbReference type="Pfam" id="PF06026">
    <property type="entry name" value="Rib_5-P_isom_A"/>
    <property type="match status" value="1"/>
</dbReference>
<dbReference type="GO" id="GO:0009052">
    <property type="term" value="P:pentose-phosphate shunt, non-oxidative branch"/>
    <property type="evidence" value="ECO:0007669"/>
    <property type="project" value="UniProtKB-UniRule"/>
</dbReference>
<dbReference type="AlphaFoldDB" id="K1JKS6"/>
<dbReference type="PATRIC" id="fig|742823.3.peg.1793"/>
<gene>
    <name evidence="3" type="primary">rpiA</name>
    <name evidence="4" type="ORF">HMPREF9465_01798</name>
</gene>
<dbReference type="GO" id="GO:0006014">
    <property type="term" value="P:D-ribose metabolic process"/>
    <property type="evidence" value="ECO:0007669"/>
    <property type="project" value="TreeGrafter"/>
</dbReference>
<proteinExistence type="inferred from homology"/>
<name>K1JKS6_9BURK</name>
<comment type="catalytic activity">
    <reaction evidence="1 3">
        <text>aldehydo-D-ribose 5-phosphate = D-ribulose 5-phosphate</text>
        <dbReference type="Rhea" id="RHEA:14657"/>
        <dbReference type="ChEBI" id="CHEBI:58121"/>
        <dbReference type="ChEBI" id="CHEBI:58273"/>
        <dbReference type="EC" id="5.3.1.6"/>
    </reaction>
</comment>
<dbReference type="InterPro" id="IPR004788">
    <property type="entry name" value="Ribose5P_isomerase_type_A"/>
</dbReference>
<keyword evidence="5" id="KW-1185">Reference proteome</keyword>
<dbReference type="HOGENOM" id="CLU_056590_1_1_4"/>
<comment type="caution">
    <text evidence="4">The sequence shown here is derived from an EMBL/GenBank/DDBJ whole genome shotgun (WGS) entry which is preliminary data.</text>
</comment>
<dbReference type="PANTHER" id="PTHR11934">
    <property type="entry name" value="RIBOSE-5-PHOSPHATE ISOMERASE"/>
    <property type="match status" value="1"/>
</dbReference>
<comment type="subunit">
    <text evidence="3">Homodimer.</text>
</comment>
<organism evidence="4 5">
    <name type="scientific">Sutterella wadsworthensis 2_1_59BFAA</name>
    <dbReference type="NCBI Taxonomy" id="742823"/>
    <lineage>
        <taxon>Bacteria</taxon>
        <taxon>Pseudomonadati</taxon>
        <taxon>Pseudomonadota</taxon>
        <taxon>Betaproteobacteria</taxon>
        <taxon>Burkholderiales</taxon>
        <taxon>Sutterellaceae</taxon>
        <taxon>Sutterella</taxon>
    </lineage>
</organism>
<keyword evidence="2 3" id="KW-0413">Isomerase</keyword>
<dbReference type="Gene3D" id="3.40.50.1360">
    <property type="match status" value="1"/>
</dbReference>
<dbReference type="CDD" id="cd01398">
    <property type="entry name" value="RPI_A"/>
    <property type="match status" value="1"/>
</dbReference>
<evidence type="ECO:0000256" key="1">
    <source>
        <dbReference type="ARBA" id="ARBA00001713"/>
    </source>
</evidence>
<dbReference type="EC" id="5.3.1.6" evidence="3"/>
<feature type="binding site" evidence="3">
    <location>
        <begin position="30"/>
        <end position="33"/>
    </location>
    <ligand>
        <name>substrate</name>
    </ligand>
</feature>
<evidence type="ECO:0000313" key="4">
    <source>
        <dbReference type="EMBL" id="EKB30751.1"/>
    </source>
</evidence>
<dbReference type="GO" id="GO:0004751">
    <property type="term" value="F:ribose-5-phosphate isomerase activity"/>
    <property type="evidence" value="ECO:0007669"/>
    <property type="project" value="UniProtKB-UniRule"/>
</dbReference>
<evidence type="ECO:0000256" key="2">
    <source>
        <dbReference type="ARBA" id="ARBA00023235"/>
    </source>
</evidence>
<feature type="binding site" evidence="3">
    <location>
        <begin position="83"/>
        <end position="86"/>
    </location>
    <ligand>
        <name>substrate</name>
    </ligand>
</feature>
<evidence type="ECO:0000313" key="5">
    <source>
        <dbReference type="Proteomes" id="UP000005835"/>
    </source>
</evidence>
<dbReference type="InterPro" id="IPR037171">
    <property type="entry name" value="NagB/RpiA_transferase-like"/>
</dbReference>
<dbReference type="EMBL" id="ADMG01000037">
    <property type="protein sequence ID" value="EKB30751.1"/>
    <property type="molecule type" value="Genomic_DNA"/>
</dbReference>
<accession>K1JKS6</accession>
<dbReference type="Proteomes" id="UP000005835">
    <property type="component" value="Unassembled WGS sequence"/>
</dbReference>
<dbReference type="NCBIfam" id="NF001924">
    <property type="entry name" value="PRK00702.1"/>
    <property type="match status" value="1"/>
</dbReference>
<comment type="function">
    <text evidence="3">Catalyzes the reversible conversion of ribose-5-phosphate to ribulose 5-phosphate.</text>
</comment>
<dbReference type="FunFam" id="3.40.50.1360:FF:000001">
    <property type="entry name" value="Ribose-5-phosphate isomerase A"/>
    <property type="match status" value="1"/>
</dbReference>
<dbReference type="eggNOG" id="COG0120">
    <property type="taxonomic scope" value="Bacteria"/>
</dbReference>
<dbReference type="OrthoDB" id="5870696at2"/>
<feature type="binding site" evidence="3">
    <location>
        <begin position="96"/>
        <end position="99"/>
    </location>
    <ligand>
        <name>substrate</name>
    </ligand>
</feature>
<comment type="similarity">
    <text evidence="3">Belongs to the ribose 5-phosphate isomerase family.</text>
</comment>
<sequence length="221" mass="23408">MALTQQELKREVARAALAYVEEGRILGVGTGSTVDQFIDQLPGIREKIPACVSSSERSTKRLEALGFKVLDMNEVDEIGVYVDGADEIDPGFSMIKGGGGALTREKIVASISGRFVCIADASKKVPVLGSFPLPVEVIPMAARAVKAKLEALGATVKLRNFVTDNGCHILDASGLRIEDPKALEAEINAWPGVVTVGLFAARGADVLLLGTQEGVQTFERG</sequence>
<dbReference type="Gene3D" id="3.30.70.260">
    <property type="match status" value="1"/>
</dbReference>
<dbReference type="STRING" id="742823.HMPREF9465_01798"/>
<protein>
    <recommendedName>
        <fullName evidence="3">Ribose-5-phosphate isomerase A</fullName>
        <ecNumber evidence="3">5.3.1.6</ecNumber>
    </recommendedName>
    <alternativeName>
        <fullName evidence="3">Phosphoriboisomerase A</fullName>
        <shortName evidence="3">PRI</shortName>
    </alternativeName>
</protein>